<keyword evidence="2" id="KW-1185">Reference proteome</keyword>
<protein>
    <submittedName>
        <fullName evidence="1">Uncharacterized protein</fullName>
    </submittedName>
</protein>
<reference evidence="1 2" key="1">
    <citation type="submission" date="2015-07" db="EMBL/GenBank/DDBJ databases">
        <title>The genome of the fungus Escovopsis weberi, a specialized disease agent of ant agriculture.</title>
        <authorList>
            <person name="de Man T.J."/>
            <person name="Stajich J.E."/>
            <person name="Kubicek C.P."/>
            <person name="Chenthamara K."/>
            <person name="Atanasova L."/>
            <person name="Druzhinina I.S."/>
            <person name="Birnbaum S."/>
            <person name="Barribeau S.M."/>
            <person name="Teiling C."/>
            <person name="Suen G."/>
            <person name="Currie C."/>
            <person name="Gerardo N.M."/>
        </authorList>
    </citation>
    <scope>NUCLEOTIDE SEQUENCE [LARGE SCALE GENOMIC DNA]</scope>
</reference>
<accession>A0A0M8N1Q4</accession>
<name>A0A0M8N1Q4_ESCWE</name>
<proteinExistence type="predicted"/>
<gene>
    <name evidence="1" type="ORF">ESCO_002730</name>
</gene>
<evidence type="ECO:0000313" key="1">
    <source>
        <dbReference type="EMBL" id="KOS18140.1"/>
    </source>
</evidence>
<dbReference type="AlphaFoldDB" id="A0A0M8N1Q4"/>
<evidence type="ECO:0000313" key="2">
    <source>
        <dbReference type="Proteomes" id="UP000053831"/>
    </source>
</evidence>
<comment type="caution">
    <text evidence="1">The sequence shown here is derived from an EMBL/GenBank/DDBJ whole genome shotgun (WGS) entry which is preliminary data.</text>
</comment>
<organism evidence="1 2">
    <name type="scientific">Escovopsis weberi</name>
    <dbReference type="NCBI Taxonomy" id="150374"/>
    <lineage>
        <taxon>Eukaryota</taxon>
        <taxon>Fungi</taxon>
        <taxon>Dikarya</taxon>
        <taxon>Ascomycota</taxon>
        <taxon>Pezizomycotina</taxon>
        <taxon>Sordariomycetes</taxon>
        <taxon>Hypocreomycetidae</taxon>
        <taxon>Hypocreales</taxon>
        <taxon>Hypocreaceae</taxon>
        <taxon>Escovopsis</taxon>
    </lineage>
</organism>
<sequence>MGWRQFHYGKTPGYCFKSDNVCALDRFSKAKTRKIGGTEYTPNTKQNFAAYTLISWWKILEQLISLPFGLPMATGGRMNLKMRRTA</sequence>
<dbReference type="Proteomes" id="UP000053831">
    <property type="component" value="Unassembled WGS sequence"/>
</dbReference>
<dbReference type="EMBL" id="LGSR01000022">
    <property type="protein sequence ID" value="KOS18140.1"/>
    <property type="molecule type" value="Genomic_DNA"/>
</dbReference>